<gene>
    <name evidence="2" type="ORF">GGQ88_000140</name>
</gene>
<accession>A0A7W5ZVY1</accession>
<dbReference type="RefSeq" id="WP_183611107.1">
    <property type="nucleotide sequence ID" value="NZ_JACICY010000001.1"/>
</dbReference>
<organism evidence="2 3">
    <name type="scientific">Novosphingobium hassiacum</name>
    <dbReference type="NCBI Taxonomy" id="173676"/>
    <lineage>
        <taxon>Bacteria</taxon>
        <taxon>Pseudomonadati</taxon>
        <taxon>Pseudomonadota</taxon>
        <taxon>Alphaproteobacteria</taxon>
        <taxon>Sphingomonadales</taxon>
        <taxon>Sphingomonadaceae</taxon>
        <taxon>Novosphingobium</taxon>
    </lineage>
</organism>
<evidence type="ECO:0000313" key="2">
    <source>
        <dbReference type="EMBL" id="MBB3858900.1"/>
    </source>
</evidence>
<dbReference type="Proteomes" id="UP000562395">
    <property type="component" value="Unassembled WGS sequence"/>
</dbReference>
<proteinExistence type="predicted"/>
<keyword evidence="3" id="KW-1185">Reference proteome</keyword>
<protein>
    <submittedName>
        <fullName evidence="2">Uncharacterized protein</fullName>
    </submittedName>
</protein>
<evidence type="ECO:0000313" key="3">
    <source>
        <dbReference type="Proteomes" id="UP000562395"/>
    </source>
</evidence>
<name>A0A7W5ZVY1_9SPHN</name>
<dbReference type="EMBL" id="JACICY010000001">
    <property type="protein sequence ID" value="MBB3858900.1"/>
    <property type="molecule type" value="Genomic_DNA"/>
</dbReference>
<feature type="compositionally biased region" description="Basic and acidic residues" evidence="1">
    <location>
        <begin position="86"/>
        <end position="102"/>
    </location>
</feature>
<feature type="region of interest" description="Disordered" evidence="1">
    <location>
        <begin position="86"/>
        <end position="110"/>
    </location>
</feature>
<sequence>MGKRKQRSVHKPVEVSNHALFRWLERTGVVDVEALRAALSLALDRAVAASAAMGAEEFLILSNGLAYVVKNGVVVTVLEQDGRYKHVRPMLDRDNQSDDRTNPDFYGSDA</sequence>
<evidence type="ECO:0000256" key="1">
    <source>
        <dbReference type="SAM" id="MobiDB-lite"/>
    </source>
</evidence>
<reference evidence="2 3" key="1">
    <citation type="submission" date="2020-08" db="EMBL/GenBank/DDBJ databases">
        <title>Genomic Encyclopedia of Type Strains, Phase IV (KMG-IV): sequencing the most valuable type-strain genomes for metagenomic binning, comparative biology and taxonomic classification.</title>
        <authorList>
            <person name="Goeker M."/>
        </authorList>
    </citation>
    <scope>NUCLEOTIDE SEQUENCE [LARGE SCALE GENOMIC DNA]</scope>
    <source>
        <strain evidence="2 3">DSM 14552</strain>
    </source>
</reference>
<dbReference type="AlphaFoldDB" id="A0A7W5ZVY1"/>
<comment type="caution">
    <text evidence="2">The sequence shown here is derived from an EMBL/GenBank/DDBJ whole genome shotgun (WGS) entry which is preliminary data.</text>
</comment>